<dbReference type="GO" id="GO:0046872">
    <property type="term" value="F:metal ion binding"/>
    <property type="evidence" value="ECO:0007669"/>
    <property type="project" value="UniProtKB-KW"/>
</dbReference>
<dbReference type="InterPro" id="IPR005173">
    <property type="entry name" value="DMA"/>
</dbReference>
<evidence type="ECO:0000256" key="1">
    <source>
        <dbReference type="ARBA" id="ARBA00006834"/>
    </source>
</evidence>
<dbReference type="InterPro" id="IPR003892">
    <property type="entry name" value="CUE"/>
</dbReference>
<dbReference type="SUPFAM" id="SSF46934">
    <property type="entry name" value="UBA-like"/>
    <property type="match status" value="1"/>
</dbReference>
<feature type="domain" description="DM" evidence="8">
    <location>
        <begin position="28"/>
        <end position="75"/>
    </location>
</feature>
<dbReference type="InterPro" id="IPR026607">
    <property type="entry name" value="DMRT"/>
</dbReference>
<dbReference type="PANTHER" id="PTHR12322">
    <property type="entry name" value="DOUBLESEX AND MAB-3 RELATED TRANSCRIPTION FACTOR DMRT"/>
    <property type="match status" value="1"/>
</dbReference>
<keyword evidence="3 6" id="KW-0862">Zinc</keyword>
<evidence type="ECO:0000256" key="2">
    <source>
        <dbReference type="ARBA" id="ARBA00022723"/>
    </source>
</evidence>
<dbReference type="GO" id="GO:0007548">
    <property type="term" value="P:sex differentiation"/>
    <property type="evidence" value="ECO:0007669"/>
    <property type="project" value="TreeGrafter"/>
</dbReference>
<comment type="subcellular location">
    <subcellularLocation>
        <location evidence="6">Nucleus</location>
    </subcellularLocation>
</comment>
<protein>
    <submittedName>
        <fullName evidence="11">Doublesex- and mab-3-related transcription factor A2-like</fullName>
    </submittedName>
</protein>
<dbReference type="GO" id="GO:0005634">
    <property type="term" value="C:nucleus"/>
    <property type="evidence" value="ECO:0007669"/>
    <property type="project" value="UniProtKB-SubCell"/>
</dbReference>
<evidence type="ECO:0000256" key="5">
    <source>
        <dbReference type="ARBA" id="ARBA00023242"/>
    </source>
</evidence>
<reference evidence="11" key="1">
    <citation type="submission" date="2025-08" db="UniProtKB">
        <authorList>
            <consortium name="RefSeq"/>
        </authorList>
    </citation>
    <scope>IDENTIFICATION</scope>
    <source>
        <tissue evidence="11">Whole sample</tissue>
    </source>
</reference>
<dbReference type="InterPro" id="IPR009060">
    <property type="entry name" value="UBA-like_sf"/>
</dbReference>
<comment type="similarity">
    <text evidence="1">Belongs to the DMRT family.</text>
</comment>
<evidence type="ECO:0000256" key="3">
    <source>
        <dbReference type="ARBA" id="ARBA00022833"/>
    </source>
</evidence>
<organism evidence="10 11">
    <name type="scientific">Crassostrea virginica</name>
    <name type="common">Eastern oyster</name>
    <dbReference type="NCBI Taxonomy" id="6565"/>
    <lineage>
        <taxon>Eukaryota</taxon>
        <taxon>Metazoa</taxon>
        <taxon>Spiralia</taxon>
        <taxon>Lophotrochozoa</taxon>
        <taxon>Mollusca</taxon>
        <taxon>Bivalvia</taxon>
        <taxon>Autobranchia</taxon>
        <taxon>Pteriomorphia</taxon>
        <taxon>Ostreida</taxon>
        <taxon>Ostreoidea</taxon>
        <taxon>Ostreidae</taxon>
        <taxon>Crassostrea</taxon>
    </lineage>
</organism>
<evidence type="ECO:0000259" key="9">
    <source>
        <dbReference type="PROSITE" id="PS51140"/>
    </source>
</evidence>
<dbReference type="PROSITE" id="PS50809">
    <property type="entry name" value="DM_2"/>
    <property type="match status" value="1"/>
</dbReference>
<evidence type="ECO:0000256" key="4">
    <source>
        <dbReference type="ARBA" id="ARBA00023125"/>
    </source>
</evidence>
<keyword evidence="4 6" id="KW-0238">DNA-binding</keyword>
<dbReference type="SUPFAM" id="SSF82927">
    <property type="entry name" value="Cysteine-rich DNA binding domain, (DM domain)"/>
    <property type="match status" value="1"/>
</dbReference>
<dbReference type="InterPro" id="IPR001275">
    <property type="entry name" value="DM_DNA-bd"/>
</dbReference>
<evidence type="ECO:0000256" key="7">
    <source>
        <dbReference type="SAM" id="MobiDB-lite"/>
    </source>
</evidence>
<dbReference type="CDD" id="cd14370">
    <property type="entry name" value="CUE_DMA"/>
    <property type="match status" value="1"/>
</dbReference>
<proteinExistence type="inferred from homology"/>
<feature type="region of interest" description="Disordered" evidence="7">
    <location>
        <begin position="238"/>
        <end position="258"/>
    </location>
</feature>
<sequence>MSSDEEKGDSHGSVFMRASDRYPRTPKCARCRNHGVVSALKGHKRYCRWRDCVCAKCTLIAERQRVMAAQVALRRQQAQEENEARELGMLYGPNGLLQMNPETITMFPDSKKVHETSGSDREDGPAAKRPKIDSSRTDSPVSRCSSEDLNERTNSLADSASPPNSPKLPDPPSPSEEKSEPFLKSPFEESLLAGGSKKSPIEMLQKLFPHMKRSVLQLILQGCNGDLVQTIEQVLSNHGHGAEHSSSSSTSSSSFLPHPGLVSTMTNSSLRSAFSPISTLANAHTLNSMRYAWGGMGGRGLLAMPYPPVLPGLTLGAAYSNYSGLNSSSSGAKPFHYAMCPCCTTKPFPSSPSEKSSCIAE</sequence>
<dbReference type="PANTHER" id="PTHR12322:SF116">
    <property type="entry name" value="DOUBLESEX-MAB RELATED 99B"/>
    <property type="match status" value="1"/>
</dbReference>
<feature type="compositionally biased region" description="Basic and acidic residues" evidence="7">
    <location>
        <begin position="111"/>
        <end position="136"/>
    </location>
</feature>
<dbReference type="PROSITE" id="PS40000">
    <property type="entry name" value="DM_1"/>
    <property type="match status" value="1"/>
</dbReference>
<dbReference type="Proteomes" id="UP000694844">
    <property type="component" value="Chromosome 2"/>
</dbReference>
<dbReference type="GeneID" id="111122427"/>
<dbReference type="Pfam" id="PF00751">
    <property type="entry name" value="DM"/>
    <property type="match status" value="1"/>
</dbReference>
<gene>
    <name evidence="11" type="primary">LOC111122427</name>
</gene>
<dbReference type="GO" id="GO:0000978">
    <property type="term" value="F:RNA polymerase II cis-regulatory region sequence-specific DNA binding"/>
    <property type="evidence" value="ECO:0007669"/>
    <property type="project" value="TreeGrafter"/>
</dbReference>
<evidence type="ECO:0000313" key="11">
    <source>
        <dbReference type="RefSeq" id="XP_022319926.1"/>
    </source>
</evidence>
<evidence type="ECO:0000313" key="10">
    <source>
        <dbReference type="Proteomes" id="UP000694844"/>
    </source>
</evidence>
<dbReference type="GO" id="GO:0043130">
    <property type="term" value="F:ubiquitin binding"/>
    <property type="evidence" value="ECO:0007669"/>
    <property type="project" value="InterPro"/>
</dbReference>
<feature type="compositionally biased region" description="Pro residues" evidence="7">
    <location>
        <begin position="163"/>
        <end position="174"/>
    </location>
</feature>
<dbReference type="Gene3D" id="4.10.1040.10">
    <property type="entry name" value="DM DNA-binding domain"/>
    <property type="match status" value="1"/>
</dbReference>
<feature type="DNA-binding region" description="DM" evidence="6">
    <location>
        <begin position="28"/>
        <end position="75"/>
    </location>
</feature>
<feature type="domain" description="CUE" evidence="9">
    <location>
        <begin position="196"/>
        <end position="238"/>
    </location>
</feature>
<dbReference type="KEGG" id="cvn:111122427"/>
<evidence type="ECO:0000259" key="8">
    <source>
        <dbReference type="PROSITE" id="PS50809"/>
    </source>
</evidence>
<dbReference type="RefSeq" id="XP_022319926.1">
    <property type="nucleotide sequence ID" value="XM_022464218.1"/>
</dbReference>
<dbReference type="PROSITE" id="PS51140">
    <property type="entry name" value="CUE"/>
    <property type="match status" value="1"/>
</dbReference>
<dbReference type="SMART" id="SM00301">
    <property type="entry name" value="DM"/>
    <property type="match status" value="1"/>
</dbReference>
<evidence type="ECO:0000256" key="6">
    <source>
        <dbReference type="PROSITE-ProRule" id="PRU00070"/>
    </source>
</evidence>
<dbReference type="FunFam" id="4.10.1040.10:FF:000001">
    <property type="entry name" value="doublesex- and mab-3-related transcription factor 1"/>
    <property type="match status" value="1"/>
</dbReference>
<dbReference type="Gene3D" id="1.10.8.10">
    <property type="entry name" value="DNA helicase RuvA subunit, C-terminal domain"/>
    <property type="match status" value="1"/>
</dbReference>
<keyword evidence="10" id="KW-1185">Reference proteome</keyword>
<dbReference type="InterPro" id="IPR036407">
    <property type="entry name" value="DM_DNA-bd_sf"/>
</dbReference>
<accession>A0A8B8CZJ6</accession>
<feature type="region of interest" description="Disordered" evidence="7">
    <location>
        <begin position="111"/>
        <end position="182"/>
    </location>
</feature>
<feature type="compositionally biased region" description="Low complexity" evidence="7">
    <location>
        <begin position="245"/>
        <end position="254"/>
    </location>
</feature>
<dbReference type="Pfam" id="PF03474">
    <property type="entry name" value="DMA"/>
    <property type="match status" value="1"/>
</dbReference>
<name>A0A8B8CZJ6_CRAVI</name>
<dbReference type="OrthoDB" id="6162476at2759"/>
<dbReference type="AlphaFoldDB" id="A0A8B8CZJ6"/>
<keyword evidence="2 6" id="KW-0479">Metal-binding</keyword>
<dbReference type="GO" id="GO:0000981">
    <property type="term" value="F:DNA-binding transcription factor activity, RNA polymerase II-specific"/>
    <property type="evidence" value="ECO:0007669"/>
    <property type="project" value="TreeGrafter"/>
</dbReference>
<keyword evidence="5 6" id="KW-0539">Nucleus</keyword>